<keyword evidence="3" id="KW-1185">Reference proteome</keyword>
<gene>
    <name evidence="2" type="ORF">M0811_06573</name>
</gene>
<dbReference type="Proteomes" id="UP001149090">
    <property type="component" value="Unassembled WGS sequence"/>
</dbReference>
<dbReference type="AlphaFoldDB" id="A0A9Q0LLK3"/>
<dbReference type="SUPFAM" id="SSF53067">
    <property type="entry name" value="Actin-like ATPase domain"/>
    <property type="match status" value="2"/>
</dbReference>
<sequence length="392" mass="45346">MEINFPLKLNDENFSNQEPFQTVIIDNGSYLTKVGFAGEDEPKIAFETIVGRIRSPHSILVGMNIRDSYIGEEAKKKRGILMMRYPVQNGIITDWDNIEKIWFHSFYNELRVAPEEHPVLLTEPPLNPKLNREKTIQIMFETFDVPALYLANQSVLSLYQSGRKSGIVVHIGDGFSSVVPVYEMFALNHAIIKQNLAGKDLTEYLVNMLNEKGNQFFTSREIEMVNDIKEKLGYVAYDFDEEMQFSKQSISSVQKDYELPEQDIIQIGNERFKCCEALFNPHLIEREEKGIHQMIYDSIMKCSDEMKTDLYQNIILSGGSSMIPGIEYRIQKEIYKLNHSDSDIKIISSPERKYSSWIGGSILVSILNFKDMWISKEEYEEFGPIFINRKCF</sequence>
<dbReference type="PRINTS" id="PR00190">
    <property type="entry name" value="ACTIN"/>
</dbReference>
<dbReference type="FunFam" id="3.30.420.40:FF:000058">
    <property type="entry name" value="Putative actin-related protein 5"/>
    <property type="match status" value="1"/>
</dbReference>
<dbReference type="PANTHER" id="PTHR11937">
    <property type="entry name" value="ACTIN"/>
    <property type="match status" value="1"/>
</dbReference>
<name>A0A9Q0LLK3_ANAIG</name>
<dbReference type="Gene3D" id="3.90.640.10">
    <property type="entry name" value="Actin, Chain A, domain 4"/>
    <property type="match status" value="1"/>
</dbReference>
<dbReference type="InterPro" id="IPR004001">
    <property type="entry name" value="Actin_CS"/>
</dbReference>
<evidence type="ECO:0000256" key="1">
    <source>
        <dbReference type="RuleBase" id="RU000487"/>
    </source>
</evidence>
<dbReference type="FunFam" id="3.30.420.40:FF:000002">
    <property type="entry name" value="Muscle actin"/>
    <property type="match status" value="1"/>
</dbReference>
<dbReference type="SMART" id="SM00268">
    <property type="entry name" value="ACTIN"/>
    <property type="match status" value="1"/>
</dbReference>
<dbReference type="PROSITE" id="PS01132">
    <property type="entry name" value="ACTINS_ACT_LIKE"/>
    <property type="match status" value="1"/>
</dbReference>
<evidence type="ECO:0000313" key="2">
    <source>
        <dbReference type="EMBL" id="KAJ5075711.1"/>
    </source>
</evidence>
<accession>A0A9Q0LLK3</accession>
<reference evidence="2" key="1">
    <citation type="submission" date="2022-10" db="EMBL/GenBank/DDBJ databases">
        <title>Novel sulphate-reducing endosymbionts in the free-living metamonad Anaeramoeba.</title>
        <authorList>
            <person name="Jerlstrom-Hultqvist J."/>
            <person name="Cepicka I."/>
            <person name="Gallot-Lavallee L."/>
            <person name="Salas-Leiva D."/>
            <person name="Curtis B.A."/>
            <person name="Zahonova K."/>
            <person name="Pipaliya S."/>
            <person name="Dacks J."/>
            <person name="Roger A.J."/>
        </authorList>
    </citation>
    <scope>NUCLEOTIDE SEQUENCE</scope>
    <source>
        <strain evidence="2">BMAN</strain>
    </source>
</reference>
<dbReference type="InterPro" id="IPR020902">
    <property type="entry name" value="Actin/actin-like_CS"/>
</dbReference>
<dbReference type="PROSITE" id="PS00432">
    <property type="entry name" value="ACTINS_2"/>
    <property type="match status" value="1"/>
</dbReference>
<dbReference type="Pfam" id="PF00022">
    <property type="entry name" value="Actin"/>
    <property type="match status" value="1"/>
</dbReference>
<dbReference type="InterPro" id="IPR043129">
    <property type="entry name" value="ATPase_NBD"/>
</dbReference>
<proteinExistence type="inferred from homology"/>
<protein>
    <submittedName>
        <fullName evidence="2">Actin-10-related</fullName>
    </submittedName>
</protein>
<dbReference type="EMBL" id="JAPDFW010000063">
    <property type="protein sequence ID" value="KAJ5075711.1"/>
    <property type="molecule type" value="Genomic_DNA"/>
</dbReference>
<dbReference type="FunFam" id="3.90.640.10:FF:000007">
    <property type="entry name" value="Actin like 7B"/>
    <property type="match status" value="1"/>
</dbReference>
<organism evidence="2 3">
    <name type="scientific">Anaeramoeba ignava</name>
    <name type="common">Anaerobic marine amoeba</name>
    <dbReference type="NCBI Taxonomy" id="1746090"/>
    <lineage>
        <taxon>Eukaryota</taxon>
        <taxon>Metamonada</taxon>
        <taxon>Anaeramoebidae</taxon>
        <taxon>Anaeramoeba</taxon>
    </lineage>
</organism>
<dbReference type="InterPro" id="IPR004000">
    <property type="entry name" value="Actin"/>
</dbReference>
<evidence type="ECO:0000313" key="3">
    <source>
        <dbReference type="Proteomes" id="UP001149090"/>
    </source>
</evidence>
<dbReference type="Gene3D" id="3.30.420.40">
    <property type="match status" value="2"/>
</dbReference>
<comment type="caution">
    <text evidence="2">The sequence shown here is derived from an EMBL/GenBank/DDBJ whole genome shotgun (WGS) entry which is preliminary data.</text>
</comment>
<comment type="similarity">
    <text evidence="1">Belongs to the actin family.</text>
</comment>